<dbReference type="Proteomes" id="UP001057279">
    <property type="component" value="Linkage Group LG23"/>
</dbReference>
<keyword evidence="2" id="KW-1185">Reference proteome</keyword>
<reference evidence="1" key="1">
    <citation type="submission" date="2022-03" db="EMBL/GenBank/DDBJ databases">
        <title>Genomic analyses of argali, domestic sheep and their hybrids provide insights into chromosomal evolution, heterosis and genetic basis of agronomic traits.</title>
        <authorList>
            <person name="Li M."/>
        </authorList>
    </citation>
    <scope>NUCLEOTIDE SEQUENCE</scope>
    <source>
        <strain evidence="1">F1 hybrid</strain>
    </source>
</reference>
<comment type="caution">
    <text evidence="1">The sequence shown here is derived from an EMBL/GenBank/DDBJ whole genome shotgun (WGS) entry which is preliminary data.</text>
</comment>
<gene>
    <name evidence="1" type="ORF">MJG53_018434</name>
</gene>
<name>A0ACB9U7B2_9CETA</name>
<proteinExistence type="predicted"/>
<organism evidence="1 2">
    <name type="scientific">Ovis ammon polii x Ovis aries</name>
    <dbReference type="NCBI Taxonomy" id="2918886"/>
    <lineage>
        <taxon>Eukaryota</taxon>
        <taxon>Metazoa</taxon>
        <taxon>Chordata</taxon>
        <taxon>Craniata</taxon>
        <taxon>Vertebrata</taxon>
        <taxon>Euteleostomi</taxon>
        <taxon>Mammalia</taxon>
        <taxon>Eutheria</taxon>
        <taxon>Laurasiatheria</taxon>
        <taxon>Artiodactyla</taxon>
        <taxon>Ruminantia</taxon>
        <taxon>Pecora</taxon>
        <taxon>Bovidae</taxon>
        <taxon>Caprinae</taxon>
        <taxon>Ovis</taxon>
    </lineage>
</organism>
<dbReference type="EMBL" id="CM043048">
    <property type="protein sequence ID" value="KAI4559908.1"/>
    <property type="molecule type" value="Genomic_DNA"/>
</dbReference>
<accession>A0ACB9U7B2</accession>
<sequence>MFDSSQYPYNCFNYDADDYPAGSSDEEKRLTRPAYSSPVPRGRQSAAVPARAGDCSRSRAPGPLPARRGLSSPVRSYIALIAMAIQQSPTGRLTLSGIYDFIARRFPYYRANRRAWQNSIRHNLSLNSCFVKVPRTDGHERGKGNYWTFAGGCESLLDLFENGNFRRRRRRRGPKGEEARGARGRDAGAPPGPPEPASARGTPVPRCEPLTPASPAVPRSAAHGDIKFSIDYILSAPDPSRGGRPPHVQEGRHPPLEARQERREGGGRGEGERGEAQIWDSVGRNAVLTLLSSKEALLWHVPSSSFPEKADTPEQTAGKFLLHCERVRRASQFGPKLLVRFQEEYGPEETIGDSPLPSFLEDPEQAAAAQKVRLSGDQLNG</sequence>
<evidence type="ECO:0000313" key="1">
    <source>
        <dbReference type="EMBL" id="KAI4559908.1"/>
    </source>
</evidence>
<protein>
    <submittedName>
        <fullName evidence="1">Uncharacterized protein</fullName>
    </submittedName>
</protein>
<evidence type="ECO:0000313" key="2">
    <source>
        <dbReference type="Proteomes" id="UP001057279"/>
    </source>
</evidence>